<dbReference type="InterPro" id="IPR020017">
    <property type="entry name" value="XapX_domain"/>
</dbReference>
<keyword evidence="1" id="KW-0614">Plasmid</keyword>
<proteinExistence type="predicted"/>
<dbReference type="InterPro" id="IPR009872">
    <property type="entry name" value="DUF1427"/>
</dbReference>
<dbReference type="NCBIfam" id="TIGR03510">
    <property type="entry name" value="XapX"/>
    <property type="match status" value="1"/>
</dbReference>
<dbReference type="AlphaFoldDB" id="A0A9Q9DCE3"/>
<reference evidence="1" key="1">
    <citation type="submission" date="2022-06" db="EMBL/GenBank/DDBJ databases">
        <title>Physiological and biochemical characterization and genomic elucidation of a strain of the genus Ensifer adhaerens M8 that combines arsenic oxidation and chromium reduction.</title>
        <authorList>
            <person name="Li X."/>
            <person name="Yu c."/>
        </authorList>
    </citation>
    <scope>NUCLEOTIDE SEQUENCE</scope>
    <source>
        <strain evidence="1">M8</strain>
        <plasmid evidence="1">pA</plasmid>
    </source>
</reference>
<gene>
    <name evidence="1" type="ORF">NE863_20585</name>
</gene>
<dbReference type="Proteomes" id="UP001055460">
    <property type="component" value="Plasmid pA"/>
</dbReference>
<dbReference type="Pfam" id="PF07235">
    <property type="entry name" value="DUF1427"/>
    <property type="match status" value="1"/>
</dbReference>
<geneLocation type="plasmid" evidence="1 2">
    <name>pA</name>
</geneLocation>
<name>A0A9Q9DCE3_ENSAD</name>
<protein>
    <submittedName>
        <fullName evidence="1">XapX domain-containing protein</fullName>
    </submittedName>
</protein>
<dbReference type="RefSeq" id="WP_252160802.1">
    <property type="nucleotide sequence ID" value="NZ_CP098808.1"/>
</dbReference>
<evidence type="ECO:0000313" key="2">
    <source>
        <dbReference type="Proteomes" id="UP001055460"/>
    </source>
</evidence>
<dbReference type="EMBL" id="CP098808">
    <property type="protein sequence ID" value="USJ26364.1"/>
    <property type="molecule type" value="Genomic_DNA"/>
</dbReference>
<evidence type="ECO:0000313" key="1">
    <source>
        <dbReference type="EMBL" id="USJ26364.1"/>
    </source>
</evidence>
<organism evidence="1 2">
    <name type="scientific">Ensifer adhaerens</name>
    <name type="common">Sinorhizobium morelense</name>
    <dbReference type="NCBI Taxonomy" id="106592"/>
    <lineage>
        <taxon>Bacteria</taxon>
        <taxon>Pseudomonadati</taxon>
        <taxon>Pseudomonadota</taxon>
        <taxon>Alphaproteobacteria</taxon>
        <taxon>Hyphomicrobiales</taxon>
        <taxon>Rhizobiaceae</taxon>
        <taxon>Sinorhizobium/Ensifer group</taxon>
        <taxon>Ensifer</taxon>
    </lineage>
</organism>
<sequence length="95" mass="9889">MKMYLLSLGAGLVVGVIYALLNVRSPAPPVIALIGLLGILIGEQSVPLVKRALSGEPVNLSWFNRQCMPHVFGHLPGGQIATGTAKDAAGADERA</sequence>
<accession>A0A9Q9DCE3</accession>